<gene>
    <name evidence="2" type="ORF">NCTC10588_00801</name>
</gene>
<feature type="signal peptide" evidence="1">
    <location>
        <begin position="1"/>
        <end position="20"/>
    </location>
</feature>
<dbReference type="PROSITE" id="PS51257">
    <property type="entry name" value="PROKAR_LIPOPROTEIN"/>
    <property type="match status" value="1"/>
</dbReference>
<dbReference type="Proteomes" id="UP000254876">
    <property type="component" value="Unassembled WGS sequence"/>
</dbReference>
<name>A0A7Z7LTS5_9FLAO</name>
<evidence type="ECO:0000313" key="2">
    <source>
        <dbReference type="EMBL" id="STC96965.1"/>
    </source>
</evidence>
<dbReference type="RefSeq" id="WP_186336259.1">
    <property type="nucleotide sequence ID" value="NZ_UFYD01000001.1"/>
</dbReference>
<dbReference type="EMBL" id="UFYD01000001">
    <property type="protein sequence ID" value="STC96965.1"/>
    <property type="molecule type" value="Genomic_DNA"/>
</dbReference>
<evidence type="ECO:0008006" key="4">
    <source>
        <dbReference type="Google" id="ProtNLM"/>
    </source>
</evidence>
<sequence>MRKKLLFAPLWGIFALSLLSSCRTEDGAVTQKQIEDKRFAVFVPKDGRPVNYADGFALVMKKYDEKKNTNLSGINNNLVINNLTASAGKRQIVLTSGKKDIYVEFNIRSETIEEKNGDKWVIYPRVQGTKVKELVVMLLTEKETLVKFFTYNKQTSLYKEYGASFQEALDKYLSRSNKLNLNASIKPIAEGETLIKEVILTVKRKAGGISPGTPGEGEPGMGGDGAVDCFGIEQCIRLNPGGGGESSPLTKEADKIDITDLQKYPCAFAIAQDLPYLKNDLGTVLNKIFKNSDKYNINFKISKILDATSSTDGKTQPSDFKKEDDKFTATIFLNKAVLENATKEYILATMYHEVVHAYLDFELYRLGKQEFSSKYPGIVVDRVVNTFDEAGKQYITQAFVYYSDHTEAASYIGTLENIIKEYNPKLPAETAKILAKSGMVYLTPDEMKINERERGINKTLGQPEGTKCTN</sequence>
<protein>
    <recommendedName>
        <fullName evidence="4">SprT-like domain-containing protein</fullName>
    </recommendedName>
</protein>
<reference evidence="2 3" key="1">
    <citation type="submission" date="2018-06" db="EMBL/GenBank/DDBJ databases">
        <authorList>
            <consortium name="Pathogen Informatics"/>
            <person name="Doyle S."/>
        </authorList>
    </citation>
    <scope>NUCLEOTIDE SEQUENCE [LARGE SCALE GENOMIC DNA]</scope>
    <source>
        <strain evidence="2 3">NCTC10588</strain>
    </source>
</reference>
<accession>A0A7Z7LTS5</accession>
<proteinExistence type="predicted"/>
<evidence type="ECO:0000256" key="1">
    <source>
        <dbReference type="SAM" id="SignalP"/>
    </source>
</evidence>
<keyword evidence="1" id="KW-0732">Signal</keyword>
<organism evidence="2 3">
    <name type="scientific">Elizabethkingia anophelis</name>
    <dbReference type="NCBI Taxonomy" id="1117645"/>
    <lineage>
        <taxon>Bacteria</taxon>
        <taxon>Pseudomonadati</taxon>
        <taxon>Bacteroidota</taxon>
        <taxon>Flavobacteriia</taxon>
        <taxon>Flavobacteriales</taxon>
        <taxon>Weeksellaceae</taxon>
        <taxon>Elizabethkingia</taxon>
    </lineage>
</organism>
<comment type="caution">
    <text evidence="2">The sequence shown here is derived from an EMBL/GenBank/DDBJ whole genome shotgun (WGS) entry which is preliminary data.</text>
</comment>
<dbReference type="AlphaFoldDB" id="A0A7Z7LTS5"/>
<evidence type="ECO:0000313" key="3">
    <source>
        <dbReference type="Proteomes" id="UP000254876"/>
    </source>
</evidence>
<feature type="chain" id="PRO_5030566303" description="SprT-like domain-containing protein" evidence="1">
    <location>
        <begin position="21"/>
        <end position="470"/>
    </location>
</feature>